<dbReference type="AlphaFoldDB" id="A0A0L8VDD9"/>
<accession>A0A0L8VDD9</accession>
<dbReference type="Pfam" id="PF20391">
    <property type="entry name" value="DUF6686"/>
    <property type="match status" value="1"/>
</dbReference>
<dbReference type="Proteomes" id="UP000036958">
    <property type="component" value="Unassembled WGS sequence"/>
</dbReference>
<evidence type="ECO:0000313" key="2">
    <source>
        <dbReference type="Proteomes" id="UP000036958"/>
    </source>
</evidence>
<comment type="caution">
    <text evidence="1">The sequence shown here is derived from an EMBL/GenBank/DDBJ whole genome shotgun (WGS) entry which is preliminary data.</text>
</comment>
<evidence type="ECO:0000313" key="1">
    <source>
        <dbReference type="EMBL" id="KOH46500.1"/>
    </source>
</evidence>
<dbReference type="EMBL" id="LGIA01000025">
    <property type="protein sequence ID" value="KOH46500.1"/>
    <property type="molecule type" value="Genomic_DNA"/>
</dbReference>
<organism evidence="1 2">
    <name type="scientific">Sunxiuqinia dokdonensis</name>
    <dbReference type="NCBI Taxonomy" id="1409788"/>
    <lineage>
        <taxon>Bacteria</taxon>
        <taxon>Pseudomonadati</taxon>
        <taxon>Bacteroidota</taxon>
        <taxon>Bacteroidia</taxon>
        <taxon>Marinilabiliales</taxon>
        <taxon>Prolixibacteraceae</taxon>
        <taxon>Sunxiuqinia</taxon>
    </lineage>
</organism>
<gene>
    <name evidence="1" type="ORF">NC99_06390</name>
</gene>
<protein>
    <submittedName>
        <fullName evidence="1">Uncharacterized protein</fullName>
    </submittedName>
</protein>
<dbReference type="InterPro" id="IPR046508">
    <property type="entry name" value="DUF6686"/>
</dbReference>
<keyword evidence="2" id="KW-1185">Reference proteome</keyword>
<dbReference type="STRING" id="1409788.NC99_06390"/>
<proteinExistence type="predicted"/>
<sequence length="142" mass="15991">MGLIIFLVCVIFVKNQKTDGNMKKLSENGQLFICGACRKIHLEFGNLAMDFQSKEKLQELLNFLNTVSANHFENEVLSNNSRRKILVPFANSSIKLLLSDMEIKELTELIQAFLHDSANPAKAALQLTDLKKLSTLNLILLN</sequence>
<name>A0A0L8VDD9_9BACT</name>
<reference evidence="2" key="1">
    <citation type="submission" date="2015-07" db="EMBL/GenBank/DDBJ databases">
        <title>Genome sequencing of Sunxiuqinia dokdonensis strain SK.</title>
        <authorList>
            <person name="Ahn S."/>
            <person name="Kim B.-C."/>
        </authorList>
    </citation>
    <scope>NUCLEOTIDE SEQUENCE [LARGE SCALE GENOMIC DNA]</scope>
    <source>
        <strain evidence="2">SK</strain>
    </source>
</reference>